<organism evidence="1 2">
    <name type="scientific">Clostridium senegalense</name>
    <dbReference type="NCBI Taxonomy" id="1465809"/>
    <lineage>
        <taxon>Bacteria</taxon>
        <taxon>Bacillati</taxon>
        <taxon>Bacillota</taxon>
        <taxon>Clostridia</taxon>
        <taxon>Eubacteriales</taxon>
        <taxon>Clostridiaceae</taxon>
        <taxon>Clostridium</taxon>
    </lineage>
</organism>
<protein>
    <submittedName>
        <fullName evidence="1">DUF1292 domain-containing protein</fullName>
    </submittedName>
</protein>
<dbReference type="Pfam" id="PF06949">
    <property type="entry name" value="DUF1292"/>
    <property type="match status" value="1"/>
</dbReference>
<reference evidence="1 2" key="1">
    <citation type="submission" date="2020-02" db="EMBL/GenBank/DDBJ databases">
        <title>Genome assembly of a novel Clostridium senegalense strain.</title>
        <authorList>
            <person name="Gupta T.B."/>
            <person name="Jauregui R."/>
            <person name="Maclean P."/>
            <person name="Nawarathana A."/>
            <person name="Brightwell G."/>
        </authorList>
    </citation>
    <scope>NUCLEOTIDE SEQUENCE [LARGE SCALE GENOMIC DNA]</scope>
    <source>
        <strain evidence="1 2">AGRFS4</strain>
    </source>
</reference>
<evidence type="ECO:0000313" key="2">
    <source>
        <dbReference type="Proteomes" id="UP000481872"/>
    </source>
</evidence>
<comment type="caution">
    <text evidence="1">The sequence shown here is derived from an EMBL/GenBank/DDBJ whole genome shotgun (WGS) entry which is preliminary data.</text>
</comment>
<dbReference type="AlphaFoldDB" id="A0A6M0H206"/>
<name>A0A6M0H206_9CLOT</name>
<gene>
    <name evidence="1" type="ORF">G3M99_07030</name>
</gene>
<dbReference type="InterPro" id="IPR009711">
    <property type="entry name" value="UPF0473"/>
</dbReference>
<proteinExistence type="predicted"/>
<dbReference type="Proteomes" id="UP000481872">
    <property type="component" value="Unassembled WGS sequence"/>
</dbReference>
<evidence type="ECO:0000313" key="1">
    <source>
        <dbReference type="EMBL" id="NEU04619.1"/>
    </source>
</evidence>
<accession>A0A6M0H206</accession>
<dbReference type="EMBL" id="JAAGPU010000010">
    <property type="protein sequence ID" value="NEU04619.1"/>
    <property type="molecule type" value="Genomic_DNA"/>
</dbReference>
<keyword evidence="2" id="KW-1185">Reference proteome</keyword>
<sequence length="75" mass="8657">MAEIFKINDSHGNEVEMELIDKLKLDDKEYIIAGPKNANEAYAYRVTRLNNEIQYTSISRGDEFNKVLKAYNKTA</sequence>
<dbReference type="RefSeq" id="WP_061995828.1">
    <property type="nucleotide sequence ID" value="NZ_JAAGPU010000010.1"/>
</dbReference>